<comment type="caution">
    <text evidence="2">The sequence shown here is derived from an EMBL/GenBank/DDBJ whole genome shotgun (WGS) entry which is preliminary data.</text>
</comment>
<protein>
    <submittedName>
        <fullName evidence="2">Uncharacterized protein</fullName>
    </submittedName>
</protein>
<keyword evidence="3" id="KW-1185">Reference proteome</keyword>
<proteinExistence type="predicted"/>
<sequence>MRWVVLVALLLVGLGAYSLLSSAHEMGMAVMADANEQTGATAPRLLEREVRVRGEMAMLDLVCPAAGGCRGVMTIELGEKVGSAPYALPGARTMRYALPLPPGSRAERAKLSWQEDSGASGHAEIELKRG</sequence>
<feature type="region of interest" description="Disordered" evidence="1">
    <location>
        <begin position="107"/>
        <end position="130"/>
    </location>
</feature>
<evidence type="ECO:0000313" key="2">
    <source>
        <dbReference type="EMBL" id="MDA0138566.1"/>
    </source>
</evidence>
<evidence type="ECO:0000256" key="1">
    <source>
        <dbReference type="SAM" id="MobiDB-lite"/>
    </source>
</evidence>
<reference evidence="2" key="1">
    <citation type="submission" date="2022-10" db="EMBL/GenBank/DDBJ databases">
        <title>The WGS of Solirubrobacter sp. CPCC 204708.</title>
        <authorList>
            <person name="Jiang Z."/>
        </authorList>
    </citation>
    <scope>NUCLEOTIDE SEQUENCE</scope>
    <source>
        <strain evidence="2">CPCC 204708</strain>
    </source>
</reference>
<evidence type="ECO:0000313" key="3">
    <source>
        <dbReference type="Proteomes" id="UP001147700"/>
    </source>
</evidence>
<organism evidence="2 3">
    <name type="scientific">Solirubrobacter deserti</name>
    <dbReference type="NCBI Taxonomy" id="2282478"/>
    <lineage>
        <taxon>Bacteria</taxon>
        <taxon>Bacillati</taxon>
        <taxon>Actinomycetota</taxon>
        <taxon>Thermoleophilia</taxon>
        <taxon>Solirubrobacterales</taxon>
        <taxon>Solirubrobacteraceae</taxon>
        <taxon>Solirubrobacter</taxon>
    </lineage>
</organism>
<dbReference type="EMBL" id="JAPCID010000017">
    <property type="protein sequence ID" value="MDA0138566.1"/>
    <property type="molecule type" value="Genomic_DNA"/>
</dbReference>
<name>A0ABT4RJ36_9ACTN</name>
<dbReference type="Proteomes" id="UP001147700">
    <property type="component" value="Unassembled WGS sequence"/>
</dbReference>
<accession>A0ABT4RJ36</accession>
<dbReference type="RefSeq" id="WP_202955248.1">
    <property type="nucleotide sequence ID" value="NZ_JAPCID010000017.1"/>
</dbReference>
<gene>
    <name evidence="2" type="ORF">OJ962_13770</name>
</gene>